<reference evidence="5 6" key="1">
    <citation type="submission" date="2020-08" db="EMBL/GenBank/DDBJ databases">
        <title>Croceimicrobium hydrocarbonivorans gen. nov., sp. nov., a novel marine bacterium isolated from a bacterial consortium that degrades polyethylene terephthalate.</title>
        <authorList>
            <person name="Liu R."/>
        </authorList>
    </citation>
    <scope>NUCLEOTIDE SEQUENCE [LARGE SCALE GENOMIC DNA]</scope>
    <source>
        <strain evidence="5 6">A20-9</strain>
    </source>
</reference>
<dbReference type="KEGG" id="chyd:H4K34_16540"/>
<dbReference type="InterPro" id="IPR011935">
    <property type="entry name" value="CHP02231"/>
</dbReference>
<dbReference type="PANTHER" id="PTHR31005">
    <property type="entry name" value="DUF4139 DOMAIN-CONTAINING PROTEIN"/>
    <property type="match status" value="1"/>
</dbReference>
<dbReference type="RefSeq" id="WP_210758496.1">
    <property type="nucleotide sequence ID" value="NZ_CP060139.1"/>
</dbReference>
<dbReference type="EMBL" id="CP060139">
    <property type="protein sequence ID" value="QNR23961.1"/>
    <property type="molecule type" value="Genomic_DNA"/>
</dbReference>
<feature type="domain" description="DUF4139" evidence="3">
    <location>
        <begin position="215"/>
        <end position="630"/>
    </location>
</feature>
<sequence>MRKWIVLLACLSLNSIALRAADTLRLKSKIDRVTVFFSGAEVFSQAQLQVNKGEHFIIIENLPPNADPQSIKVSGLDGVLIHSVNHRVVEHLPWKDPEIRRLKEEEKALIHQIGALSEKQEVYHIEKRIIIENSKLSNGESSLTAAQIREAADFYRQRLMELSLKQVELQNQITSLHNQWDSLKLKYNKRFVAIKSSQLEITIKLECLRPLRDSLNFSYYTAFAGWTPHYDVRVNSLDQPISLIYKANIYQSSGVDWSHVKLKLSTENPQLSRIAPKIATWILPNKEQTSRYQKPQQASRLLGKVLSPEGAPVPYAPIEIYQGSFDNLIYQTLSDAKGEYSLKPLTTGNYFVKVNHFAYQEFRQSLRISGPEVKFDIKLEKTQILVDGGNHSTKSTKVVTAEDIQNMAVRDITTVGGSYQRIVQVPIMATGTSNDISNLQYEIRKQQSIPSDGKDYSFDMQEAKVPTHYVYQIVPKLDPRAYLIAEISDWEQLQLLPGPARMYLYGSYVGITEVDPSTIKDTLRLSLGQDKGLNVERKVDELVEAEGFFGDDIGKQMAWDIEIRNLKNEMVSLLVYDQVPLSGRDYIRVKALDLGGAKLNSKTGELVWKIDLDAKETRTLKFSYQVRYPRTVTID</sequence>
<dbReference type="Proteomes" id="UP000516305">
    <property type="component" value="Chromosome"/>
</dbReference>
<dbReference type="NCBIfam" id="TIGR02231">
    <property type="entry name" value="mucoidy inhibitor MuiA family protein"/>
    <property type="match status" value="2"/>
</dbReference>
<feature type="chain" id="PRO_5028932062" evidence="2">
    <location>
        <begin position="21"/>
        <end position="635"/>
    </location>
</feature>
<dbReference type="AlphaFoldDB" id="A0A7H0VE13"/>
<protein>
    <submittedName>
        <fullName evidence="5">DUF4139 domain-containing protein</fullName>
    </submittedName>
</protein>
<keyword evidence="6" id="KW-1185">Reference proteome</keyword>
<dbReference type="PANTHER" id="PTHR31005:SF8">
    <property type="entry name" value="DUF4139 DOMAIN-CONTAINING PROTEIN"/>
    <property type="match status" value="1"/>
</dbReference>
<feature type="domain" description="DUF4140" evidence="4">
    <location>
        <begin position="33"/>
        <end position="123"/>
    </location>
</feature>
<organism evidence="5 6">
    <name type="scientific">Croceimicrobium hydrocarbonivorans</name>
    <dbReference type="NCBI Taxonomy" id="2761580"/>
    <lineage>
        <taxon>Bacteria</taxon>
        <taxon>Pseudomonadati</taxon>
        <taxon>Bacteroidota</taxon>
        <taxon>Flavobacteriia</taxon>
        <taxon>Flavobacteriales</taxon>
        <taxon>Owenweeksiaceae</taxon>
        <taxon>Croceimicrobium</taxon>
    </lineage>
</organism>
<feature type="coiled-coil region" evidence="1">
    <location>
        <begin position="152"/>
        <end position="179"/>
    </location>
</feature>
<dbReference type="InterPro" id="IPR008969">
    <property type="entry name" value="CarboxyPept-like_regulatory"/>
</dbReference>
<evidence type="ECO:0000259" key="4">
    <source>
        <dbReference type="Pfam" id="PF13600"/>
    </source>
</evidence>
<feature type="signal peptide" evidence="2">
    <location>
        <begin position="1"/>
        <end position="20"/>
    </location>
</feature>
<evidence type="ECO:0000256" key="1">
    <source>
        <dbReference type="SAM" id="Coils"/>
    </source>
</evidence>
<dbReference type="InterPro" id="IPR025554">
    <property type="entry name" value="DUF4140"/>
</dbReference>
<dbReference type="Pfam" id="PF13600">
    <property type="entry name" value="DUF4140"/>
    <property type="match status" value="1"/>
</dbReference>
<evidence type="ECO:0000259" key="3">
    <source>
        <dbReference type="Pfam" id="PF13598"/>
    </source>
</evidence>
<dbReference type="Gene3D" id="2.60.40.1120">
    <property type="entry name" value="Carboxypeptidase-like, regulatory domain"/>
    <property type="match status" value="1"/>
</dbReference>
<dbReference type="Pfam" id="PF13598">
    <property type="entry name" value="DUF4139"/>
    <property type="match status" value="1"/>
</dbReference>
<evidence type="ECO:0000313" key="6">
    <source>
        <dbReference type="Proteomes" id="UP000516305"/>
    </source>
</evidence>
<keyword evidence="2" id="KW-0732">Signal</keyword>
<evidence type="ECO:0000313" key="5">
    <source>
        <dbReference type="EMBL" id="QNR23961.1"/>
    </source>
</evidence>
<name>A0A7H0VE13_9FLAO</name>
<evidence type="ECO:0000256" key="2">
    <source>
        <dbReference type="SAM" id="SignalP"/>
    </source>
</evidence>
<gene>
    <name evidence="5" type="ORF">H4K34_16540</name>
</gene>
<accession>A0A7H0VE13</accession>
<dbReference type="SUPFAM" id="SSF49464">
    <property type="entry name" value="Carboxypeptidase regulatory domain-like"/>
    <property type="match status" value="1"/>
</dbReference>
<dbReference type="InterPro" id="IPR037291">
    <property type="entry name" value="DUF4139"/>
</dbReference>
<keyword evidence="1" id="KW-0175">Coiled coil</keyword>
<proteinExistence type="predicted"/>